<evidence type="ECO:0000313" key="4">
    <source>
        <dbReference type="EMBL" id="WNZ22516.1"/>
    </source>
</evidence>
<feature type="transmembrane region" description="Helical" evidence="2">
    <location>
        <begin position="97"/>
        <end position="120"/>
    </location>
</feature>
<feature type="domain" description="EamA" evidence="3">
    <location>
        <begin position="7"/>
        <end position="142"/>
    </location>
</feature>
<accession>A0AA97AH88</accession>
<dbReference type="PANTHER" id="PTHR22911:SF137">
    <property type="entry name" value="SOLUTE CARRIER FAMILY 35 MEMBER G2-RELATED"/>
    <property type="match status" value="1"/>
</dbReference>
<dbReference type="Gene3D" id="1.10.3730.20">
    <property type="match status" value="1"/>
</dbReference>
<feature type="transmembrane region" description="Helical" evidence="2">
    <location>
        <begin position="36"/>
        <end position="58"/>
    </location>
</feature>
<name>A0AA97AH88_9CYAN</name>
<keyword evidence="2" id="KW-0812">Transmembrane</keyword>
<dbReference type="FunFam" id="1.10.3730.20:FF:000009">
    <property type="entry name" value="EamA family transporter"/>
    <property type="match status" value="1"/>
</dbReference>
<proteinExistence type="inferred from homology"/>
<feature type="transmembrane region" description="Helical" evidence="2">
    <location>
        <begin position="70"/>
        <end position="91"/>
    </location>
</feature>
<dbReference type="InterPro" id="IPR000620">
    <property type="entry name" value="EamA_dom"/>
</dbReference>
<dbReference type="EMBL" id="CP053586">
    <property type="protein sequence ID" value="WNZ22516.1"/>
    <property type="molecule type" value="Genomic_DNA"/>
</dbReference>
<sequence length="193" mass="20528">MTHYDKSWWIFALLSAVFAALTAIFAKVGVENVNSNLATAIRTVVILIIAWGIVGVGGQWRGLFTISEKTMLFLVLSGIATGLSWLCYFKALQMAPASWVAPVDKLGLALVLILSFLFLGEAMTLKTILGAGLIMSGALVLIYPEGGFASATAPINVPSVEVELIEPVEVNPITAPTNLPVVDAVIDPEKEIS</sequence>
<evidence type="ECO:0000256" key="2">
    <source>
        <dbReference type="SAM" id="Phobius"/>
    </source>
</evidence>
<dbReference type="PANTHER" id="PTHR22911">
    <property type="entry name" value="ACYL-MALONYL CONDENSING ENZYME-RELATED"/>
    <property type="match status" value="1"/>
</dbReference>
<evidence type="ECO:0000259" key="3">
    <source>
        <dbReference type="Pfam" id="PF00892"/>
    </source>
</evidence>
<dbReference type="GO" id="GO:0016020">
    <property type="term" value="C:membrane"/>
    <property type="evidence" value="ECO:0007669"/>
    <property type="project" value="InterPro"/>
</dbReference>
<protein>
    <submittedName>
        <fullName evidence="4">EamA family transporter</fullName>
    </submittedName>
</protein>
<comment type="similarity">
    <text evidence="1">Belongs to the EamA transporter family.</text>
</comment>
<reference evidence="4" key="1">
    <citation type="submission" date="2020-05" db="EMBL/GenBank/DDBJ databases">
        <authorList>
            <person name="Zhu T."/>
            <person name="Keshari N."/>
            <person name="Lu X."/>
        </authorList>
    </citation>
    <scope>NUCLEOTIDE SEQUENCE</scope>
    <source>
        <strain evidence="4">NK1-12</strain>
    </source>
</reference>
<evidence type="ECO:0000256" key="1">
    <source>
        <dbReference type="ARBA" id="ARBA00007362"/>
    </source>
</evidence>
<dbReference type="RefSeq" id="WP_316433983.1">
    <property type="nucleotide sequence ID" value="NZ_CP053586.1"/>
</dbReference>
<keyword evidence="2" id="KW-1133">Transmembrane helix</keyword>
<dbReference type="AlphaFoldDB" id="A0AA97AH88"/>
<dbReference type="SUPFAM" id="SSF103481">
    <property type="entry name" value="Multidrug resistance efflux transporter EmrE"/>
    <property type="match status" value="1"/>
</dbReference>
<feature type="transmembrane region" description="Helical" evidence="2">
    <location>
        <begin position="127"/>
        <end position="144"/>
    </location>
</feature>
<keyword evidence="2" id="KW-0472">Membrane</keyword>
<gene>
    <name evidence="4" type="ORF">HJG54_06360</name>
</gene>
<organism evidence="4">
    <name type="scientific">Leptolyngbya sp. NK1-12</name>
    <dbReference type="NCBI Taxonomy" id="2547451"/>
    <lineage>
        <taxon>Bacteria</taxon>
        <taxon>Bacillati</taxon>
        <taxon>Cyanobacteriota</taxon>
        <taxon>Cyanophyceae</taxon>
        <taxon>Leptolyngbyales</taxon>
        <taxon>Leptolyngbyaceae</taxon>
        <taxon>Leptolyngbya group</taxon>
        <taxon>Leptolyngbya</taxon>
    </lineage>
</organism>
<dbReference type="InterPro" id="IPR037185">
    <property type="entry name" value="EmrE-like"/>
</dbReference>
<dbReference type="Pfam" id="PF00892">
    <property type="entry name" value="EamA"/>
    <property type="match status" value="1"/>
</dbReference>